<accession>A0ABZ2V5A9</accession>
<sequence>MKNLKLTTIAFVMAGTALSADGFYISGKIGAQTQFHEIERDTGAALGEPDQSFVTRTGETDAGGGIALGYESGIGSGPLYWGAEAFYNAESAQTRNINGILVTDVQLEATYGARAILGAQVSDVVKLYTHAGVTQVDFDVTNSYTFAPPVTEDSYSETGFSYGVGASVAVADNWSVFSEYTEVVGVEFDGIPEIAGGTNRVNDNTLDLSSLSVGVKYSF</sequence>
<dbReference type="Gene3D" id="2.40.160.20">
    <property type="match status" value="1"/>
</dbReference>
<evidence type="ECO:0000256" key="2">
    <source>
        <dbReference type="SAM" id="SignalP"/>
    </source>
</evidence>
<dbReference type="Pfam" id="PF13505">
    <property type="entry name" value="OMP_b-brl"/>
    <property type="match status" value="1"/>
</dbReference>
<dbReference type="InterPro" id="IPR027385">
    <property type="entry name" value="Beta-barrel_OMP"/>
</dbReference>
<evidence type="ECO:0000259" key="3">
    <source>
        <dbReference type="Pfam" id="PF13505"/>
    </source>
</evidence>
<keyword evidence="5" id="KW-1185">Reference proteome</keyword>
<gene>
    <name evidence="4" type="ORF">AABB29_01500</name>
</gene>
<feature type="chain" id="PRO_5046685314" evidence="2">
    <location>
        <begin position="20"/>
        <end position="219"/>
    </location>
</feature>
<keyword evidence="1 2" id="KW-0732">Signal</keyword>
<protein>
    <submittedName>
        <fullName evidence="4">Outer membrane protein</fullName>
    </submittedName>
</protein>
<feature type="signal peptide" evidence="2">
    <location>
        <begin position="1"/>
        <end position="19"/>
    </location>
</feature>
<organism evidence="4 5">
    <name type="scientific">Yoonia phaeophyticola</name>
    <dbReference type="NCBI Taxonomy" id="3137369"/>
    <lineage>
        <taxon>Bacteria</taxon>
        <taxon>Pseudomonadati</taxon>
        <taxon>Pseudomonadota</taxon>
        <taxon>Alphaproteobacteria</taxon>
        <taxon>Rhodobacterales</taxon>
        <taxon>Paracoccaceae</taxon>
        <taxon>Yoonia</taxon>
    </lineage>
</organism>
<proteinExistence type="predicted"/>
<evidence type="ECO:0000313" key="5">
    <source>
        <dbReference type="Proteomes" id="UP001440612"/>
    </source>
</evidence>
<feature type="domain" description="Outer membrane protein beta-barrel" evidence="3">
    <location>
        <begin position="7"/>
        <end position="219"/>
    </location>
</feature>
<reference evidence="5" key="1">
    <citation type="submission" date="2024-04" db="EMBL/GenBank/DDBJ databases">
        <title>Phylogenomic analyses of a clade within the roseobacter group suggest taxonomic reassignments of species of the genera Aestuariivita, Citreicella, Loktanella, Nautella, Pelagibaca, Ruegeria, Thalassobius, Thiobacimonas and Tropicibacter, and the proposal o.</title>
        <authorList>
            <person name="Jeon C.O."/>
        </authorList>
    </citation>
    <scope>NUCLEOTIDE SEQUENCE [LARGE SCALE GENOMIC DNA]</scope>
    <source>
        <strain evidence="5">BS5-3</strain>
    </source>
</reference>
<evidence type="ECO:0000313" key="4">
    <source>
        <dbReference type="EMBL" id="WZC49364.1"/>
    </source>
</evidence>
<evidence type="ECO:0000256" key="1">
    <source>
        <dbReference type="ARBA" id="ARBA00022729"/>
    </source>
</evidence>
<dbReference type="EMBL" id="CP150951">
    <property type="protein sequence ID" value="WZC49364.1"/>
    <property type="molecule type" value="Genomic_DNA"/>
</dbReference>
<dbReference type="Proteomes" id="UP001440612">
    <property type="component" value="Chromosome"/>
</dbReference>
<name>A0ABZ2V5A9_9RHOB</name>
<dbReference type="InterPro" id="IPR011250">
    <property type="entry name" value="OMP/PagP_B-barrel"/>
</dbReference>
<dbReference type="RefSeq" id="WP_341367474.1">
    <property type="nucleotide sequence ID" value="NZ_CP150951.2"/>
</dbReference>
<dbReference type="SUPFAM" id="SSF56925">
    <property type="entry name" value="OMPA-like"/>
    <property type="match status" value="1"/>
</dbReference>